<accession>I3TD29</accession>
<keyword evidence="3" id="KW-1185">Reference proteome</keyword>
<dbReference type="AlphaFoldDB" id="I3TD29"/>
<dbReference type="Pfam" id="PF09973">
    <property type="entry name" value="DUF2208"/>
    <property type="match status" value="1"/>
</dbReference>
<name>I3TD29_THEC1</name>
<organism evidence="2 3">
    <name type="scientific">Thermogladius calderae (strain DSM 22663 / VKM B-2946 / 1633)</name>
    <dbReference type="NCBI Taxonomy" id="1184251"/>
    <lineage>
        <taxon>Archaea</taxon>
        <taxon>Thermoproteota</taxon>
        <taxon>Thermoprotei</taxon>
        <taxon>Desulfurococcales</taxon>
        <taxon>Desulfurococcaceae</taxon>
        <taxon>Thermogladius</taxon>
    </lineage>
</organism>
<protein>
    <submittedName>
        <fullName evidence="2">Membrane protein-like protein</fullName>
    </submittedName>
</protein>
<gene>
    <name evidence="2" type="ordered locus">TCELL_0242</name>
</gene>
<keyword evidence="1" id="KW-0472">Membrane</keyword>
<proteinExistence type="predicted"/>
<keyword evidence="1" id="KW-1133">Transmembrane helix</keyword>
<feature type="transmembrane region" description="Helical" evidence="1">
    <location>
        <begin position="93"/>
        <end position="111"/>
    </location>
</feature>
<sequence length="239" mass="27377">MMGQPKRHVSILINAVSIIVIALLTTLLPAYSLLIFFVFYMFVLFIVYRFTMKTGKMPPPSELGTPLYKESNAMKVAVSDPGLNKDLGQQFKFLMVTIAISILAIFLYSLYNGLAGVELVSLLLTVTGSRLLSNFLNYVTMYAFIFVILYSLRWAVTRKMTYVNLIIPYSFAVYRKGIVINNKNFIALDHNLCLIFNKQRRFIELLDPRSKSSRIRLYTETPTTLYERLVEVGFNECKA</sequence>
<evidence type="ECO:0000313" key="2">
    <source>
        <dbReference type="EMBL" id="AFK50667.1"/>
    </source>
</evidence>
<dbReference type="Proteomes" id="UP000005270">
    <property type="component" value="Chromosome"/>
</dbReference>
<dbReference type="RefSeq" id="WP_014736918.1">
    <property type="nucleotide sequence ID" value="NC_017954.1"/>
</dbReference>
<evidence type="ECO:0000256" key="1">
    <source>
        <dbReference type="SAM" id="Phobius"/>
    </source>
</evidence>
<feature type="transmembrane region" description="Helical" evidence="1">
    <location>
        <begin position="9"/>
        <end position="27"/>
    </location>
</feature>
<dbReference type="GeneID" id="13012523"/>
<dbReference type="KEGG" id="thg:TCELL_0242"/>
<dbReference type="EMBL" id="CP003531">
    <property type="protein sequence ID" value="AFK50667.1"/>
    <property type="molecule type" value="Genomic_DNA"/>
</dbReference>
<dbReference type="STRING" id="1184251.TCELL_0242"/>
<evidence type="ECO:0000313" key="3">
    <source>
        <dbReference type="Proteomes" id="UP000005270"/>
    </source>
</evidence>
<dbReference type="HOGENOM" id="CLU_1145180_0_0_2"/>
<dbReference type="eggNOG" id="arCOG04319">
    <property type="taxonomic scope" value="Archaea"/>
</dbReference>
<dbReference type="InParanoid" id="I3TD29"/>
<keyword evidence="1" id="KW-0812">Transmembrane</keyword>
<feature type="transmembrane region" description="Helical" evidence="1">
    <location>
        <begin position="131"/>
        <end position="152"/>
    </location>
</feature>
<reference evidence="2 3" key="1">
    <citation type="journal article" date="2012" name="J. Bacteriol.">
        <title>Complete genome sequence of the hyperthermophilic cellulolytic Crenarchaeon 'Thermogladius cellulolyticus' 1633.</title>
        <authorList>
            <person name="Mardanov A.V."/>
            <person name="Kochetkova T.V."/>
            <person name="Beletsky A.V."/>
            <person name="Bonch-Osmolovskaya E.A."/>
            <person name="Ravin N.V."/>
            <person name="Skryabin K.G."/>
        </authorList>
    </citation>
    <scope>NUCLEOTIDE SEQUENCE [LARGE SCALE GENOMIC DNA]</scope>
    <source>
        <strain evidence="3">DSM 22663 / VKM B-2946 / 1633</strain>
    </source>
</reference>
<dbReference type="InterPro" id="IPR009198">
    <property type="entry name" value="UCP014484_TM"/>
</dbReference>